<dbReference type="InterPro" id="IPR050185">
    <property type="entry name" value="Ub_carboxyl-term_hydrolase"/>
</dbReference>
<dbReference type="CDD" id="cd02674">
    <property type="entry name" value="Peptidase_C19R"/>
    <property type="match status" value="1"/>
</dbReference>
<comment type="similarity">
    <text evidence="4">Belongs to the peptidase C19 family. USP20/USP33 subfamily.</text>
</comment>
<feature type="region of interest" description="Disordered" evidence="14">
    <location>
        <begin position="320"/>
        <end position="355"/>
    </location>
</feature>
<dbReference type="SUPFAM" id="SSF54001">
    <property type="entry name" value="Cysteine proteinases"/>
    <property type="match status" value="1"/>
</dbReference>
<keyword evidence="12" id="KW-0833">Ubl conjugation pathway</keyword>
<keyword evidence="7" id="KW-0479">Metal-binding</keyword>
<dbReference type="Gene3D" id="3.30.40.10">
    <property type="entry name" value="Zinc/RING finger domain, C3HC4 (zinc finger)"/>
    <property type="match status" value="1"/>
</dbReference>
<comment type="catalytic activity">
    <reaction evidence="1 12">
        <text>Thiol-dependent hydrolysis of ester, thioester, amide, peptide and isopeptide bonds formed by the C-terminal Gly of ubiquitin (a 76-residue protein attached to proteins as an intracellular targeting signal).</text>
        <dbReference type="EC" id="3.4.19.12"/>
    </reaction>
</comment>
<dbReference type="AlphaFoldDB" id="A0A7D9EKI4"/>
<feature type="non-terminal residue" evidence="15">
    <location>
        <position position="1"/>
    </location>
</feature>
<evidence type="ECO:0000256" key="2">
    <source>
        <dbReference type="ARBA" id="ARBA00004300"/>
    </source>
</evidence>
<accession>A0A7D9EKI4</accession>
<feature type="compositionally biased region" description="Polar residues" evidence="14">
    <location>
        <begin position="323"/>
        <end position="332"/>
    </location>
</feature>
<feature type="non-terminal residue" evidence="15">
    <location>
        <position position="766"/>
    </location>
</feature>
<keyword evidence="16" id="KW-1185">Reference proteome</keyword>
<keyword evidence="12" id="KW-0645">Protease</keyword>
<dbReference type="PANTHER" id="PTHR21646">
    <property type="entry name" value="UBIQUITIN CARBOXYL-TERMINAL HYDROLASE"/>
    <property type="match status" value="1"/>
</dbReference>
<evidence type="ECO:0000256" key="4">
    <source>
        <dbReference type="ARBA" id="ARBA00008269"/>
    </source>
</evidence>
<gene>
    <name evidence="15" type="ORF">PACLA_8A050775</name>
</gene>
<dbReference type="InterPro" id="IPR035927">
    <property type="entry name" value="DUSP-like_sf"/>
</dbReference>
<protein>
    <recommendedName>
        <fullName evidence="12">Ubiquitin carboxyl-terminal hydrolase</fullName>
        <ecNumber evidence="12">3.4.19.12</ecNumber>
    </recommendedName>
</protein>
<comment type="subcellular location">
    <subcellularLocation>
        <location evidence="2">Cytoplasm</location>
        <location evidence="2">Cytoskeleton</location>
        <location evidence="2">Microtubule organizing center</location>
        <location evidence="2">Centrosome</location>
    </subcellularLocation>
    <subcellularLocation>
        <location evidence="3">Cytoplasm</location>
        <location evidence="3">Perinuclear region</location>
    </subcellularLocation>
</comment>
<name>A0A7D9EKI4_PARCT</name>
<keyword evidence="8" id="KW-0677">Repeat</keyword>
<evidence type="ECO:0000256" key="13">
    <source>
        <dbReference type="SAM" id="Coils"/>
    </source>
</evidence>
<keyword evidence="10" id="KW-0862">Zinc</keyword>
<dbReference type="InterPro" id="IPR018200">
    <property type="entry name" value="USP_CS"/>
</dbReference>
<evidence type="ECO:0000256" key="10">
    <source>
        <dbReference type="ARBA" id="ARBA00022833"/>
    </source>
</evidence>
<dbReference type="PROSITE" id="PS00972">
    <property type="entry name" value="USP_1"/>
    <property type="match status" value="1"/>
</dbReference>
<dbReference type="OrthoDB" id="73004at2759"/>
<dbReference type="InterPro" id="IPR038765">
    <property type="entry name" value="Papain-like_cys_pep_sf"/>
</dbReference>
<comment type="caution">
    <text evidence="15">The sequence shown here is derived from an EMBL/GenBank/DDBJ whole genome shotgun (WGS) entry which is preliminary data.</text>
</comment>
<keyword evidence="6" id="KW-0254">Endocytosis</keyword>
<dbReference type="GO" id="GO:0016579">
    <property type="term" value="P:protein deubiquitination"/>
    <property type="evidence" value="ECO:0007669"/>
    <property type="project" value="InterPro"/>
</dbReference>
<evidence type="ECO:0000313" key="15">
    <source>
        <dbReference type="EMBL" id="CAB4012687.1"/>
    </source>
</evidence>
<dbReference type="GO" id="GO:0006508">
    <property type="term" value="P:proteolysis"/>
    <property type="evidence" value="ECO:0007669"/>
    <property type="project" value="UniProtKB-KW"/>
</dbReference>
<dbReference type="PANTHER" id="PTHR21646:SF86">
    <property type="entry name" value="UBIQUITIN CARBOXYL-TERMINAL HYDROLASE"/>
    <property type="match status" value="1"/>
</dbReference>
<sequence length="766" mass="87737">QQPRRISRSLKTMNCPHLASTRKISEKDMSHRQQCDECRDKVAEVWMCMQRCCSFVGCGKHSKNHIESHHQKTDHAIYVCKNDKQVWCFGCGRKLDEVQLAFSQDIEEYQEMEEEHDSDDDTMDMEEEEAAMIDKDYFDGFEKGMKPRGLTGLTNIGNTCYMNSALQALSNSPSLMQFFLDCPGYVKYQPQANISEQYRTLVTEMWSKKRPKYVTPSEFLTCFQKLNPQFRGYRQQDTQEFLRVLMDFLHEELKEPVPPALNRQETPPRKPENRTSTRSKRLLGGQTVADTQNGELTQNRLRKSRANRYNLRSFSCRKAEALKSNSQKQTSNKRVEENGDATDNTFLSNSRSCPELREEMTSTATGDPGVEPKEPALSIGFVNMASDNFEMDESGGEGSSSYERSISDSEIDYYDLGECSGEQSSGRKPPAVEYSSIISDLFNGKIRSSVQCLTCKKISSTMETFQDLSLPIPGKEELSAIHSSTQCNPIMSYSSTASHRGFFGTIYDWVSSWIFGPRVLFEDCLAAFFSADELKGDNMYRCEHCSMLRNGMKECRIYKLPEMLCIHLKRFRHEYYHSSKISSFISFPLEALDVRKYLTKDFSAKCTKYDLVAIITHHGSVGGGHYVAYCKNFVTGKWYEFNDSYVSEVSASYVQSCEAYVLFYRKRGEIITKYRQKFFRLSRSHEGQPATHFISKKWMTMFYTCAEPGPISNNSFMCKHGAIDPVKDSYLNDLVTPLPQVCWDFLFKKFGGGPEVKTLNACPICK</sequence>
<dbReference type="EC" id="3.4.19.12" evidence="12"/>
<dbReference type="GO" id="GO:0048471">
    <property type="term" value="C:perinuclear region of cytoplasm"/>
    <property type="evidence" value="ECO:0007669"/>
    <property type="project" value="UniProtKB-SubCell"/>
</dbReference>
<dbReference type="InterPro" id="IPR028889">
    <property type="entry name" value="USP"/>
</dbReference>
<evidence type="ECO:0000256" key="3">
    <source>
        <dbReference type="ARBA" id="ARBA00004556"/>
    </source>
</evidence>
<dbReference type="GO" id="GO:0004843">
    <property type="term" value="F:cysteine-type deubiquitinase activity"/>
    <property type="evidence" value="ECO:0007669"/>
    <property type="project" value="UniProtKB-UniRule"/>
</dbReference>
<dbReference type="Pfam" id="PF02148">
    <property type="entry name" value="zf-UBP"/>
    <property type="match status" value="1"/>
</dbReference>
<keyword evidence="12" id="KW-0788">Thiol protease</keyword>
<feature type="region of interest" description="Disordered" evidence="14">
    <location>
        <begin position="255"/>
        <end position="304"/>
    </location>
</feature>
<keyword evidence="9" id="KW-0863">Zinc-finger</keyword>
<dbReference type="SMART" id="SM00695">
    <property type="entry name" value="DUSP"/>
    <property type="match status" value="1"/>
</dbReference>
<evidence type="ECO:0000313" key="16">
    <source>
        <dbReference type="Proteomes" id="UP001152795"/>
    </source>
</evidence>
<evidence type="ECO:0000256" key="1">
    <source>
        <dbReference type="ARBA" id="ARBA00000707"/>
    </source>
</evidence>
<dbReference type="Gene3D" id="3.90.70.10">
    <property type="entry name" value="Cysteine proteinases"/>
    <property type="match status" value="2"/>
</dbReference>
<reference evidence="15" key="1">
    <citation type="submission" date="2020-04" db="EMBL/GenBank/DDBJ databases">
        <authorList>
            <person name="Alioto T."/>
            <person name="Alioto T."/>
            <person name="Gomez Garrido J."/>
        </authorList>
    </citation>
    <scope>NUCLEOTIDE SEQUENCE</scope>
    <source>
        <strain evidence="15">A484AB</strain>
    </source>
</reference>
<dbReference type="SUPFAM" id="SSF57850">
    <property type="entry name" value="RING/U-box"/>
    <property type="match status" value="1"/>
</dbReference>
<dbReference type="InterPro" id="IPR006615">
    <property type="entry name" value="Pept_C19_DUSP"/>
</dbReference>
<organism evidence="15 16">
    <name type="scientific">Paramuricea clavata</name>
    <name type="common">Red gorgonian</name>
    <name type="synonym">Violescent sea-whip</name>
    <dbReference type="NCBI Taxonomy" id="317549"/>
    <lineage>
        <taxon>Eukaryota</taxon>
        <taxon>Metazoa</taxon>
        <taxon>Cnidaria</taxon>
        <taxon>Anthozoa</taxon>
        <taxon>Octocorallia</taxon>
        <taxon>Malacalcyonacea</taxon>
        <taxon>Plexauridae</taxon>
        <taxon>Paramuricea</taxon>
    </lineage>
</organism>
<evidence type="ECO:0000256" key="7">
    <source>
        <dbReference type="ARBA" id="ARBA00022723"/>
    </source>
</evidence>
<evidence type="ECO:0000256" key="14">
    <source>
        <dbReference type="SAM" id="MobiDB-lite"/>
    </source>
</evidence>
<dbReference type="InterPro" id="IPR001394">
    <property type="entry name" value="Peptidase_C19_UCH"/>
</dbReference>
<dbReference type="GO" id="GO:0005813">
    <property type="term" value="C:centrosome"/>
    <property type="evidence" value="ECO:0007669"/>
    <property type="project" value="UniProtKB-SubCell"/>
</dbReference>
<feature type="compositionally biased region" description="Polar residues" evidence="14">
    <location>
        <begin position="341"/>
        <end position="352"/>
    </location>
</feature>
<evidence type="ECO:0000256" key="6">
    <source>
        <dbReference type="ARBA" id="ARBA00022583"/>
    </source>
</evidence>
<evidence type="ECO:0000256" key="5">
    <source>
        <dbReference type="ARBA" id="ARBA00022490"/>
    </source>
</evidence>
<proteinExistence type="inferred from homology"/>
<dbReference type="PROSITE" id="PS50235">
    <property type="entry name" value="USP_3"/>
    <property type="match status" value="1"/>
</dbReference>
<keyword evidence="12 15" id="KW-0378">Hydrolase</keyword>
<evidence type="ECO:0000256" key="9">
    <source>
        <dbReference type="ARBA" id="ARBA00022771"/>
    </source>
</evidence>
<dbReference type="PROSITE" id="PS50271">
    <property type="entry name" value="ZF_UBP"/>
    <property type="match status" value="1"/>
</dbReference>
<evidence type="ECO:0000256" key="11">
    <source>
        <dbReference type="ARBA" id="ARBA00023212"/>
    </source>
</evidence>
<dbReference type="EMBL" id="CACRXK020007599">
    <property type="protein sequence ID" value="CAB4012687.1"/>
    <property type="molecule type" value="Genomic_DNA"/>
</dbReference>
<evidence type="ECO:0000256" key="12">
    <source>
        <dbReference type="RuleBase" id="RU366025"/>
    </source>
</evidence>
<keyword evidence="11" id="KW-0206">Cytoskeleton</keyword>
<feature type="compositionally biased region" description="Polar residues" evidence="14">
    <location>
        <begin position="288"/>
        <end position="299"/>
    </location>
</feature>
<feature type="compositionally biased region" description="Basic and acidic residues" evidence="14">
    <location>
        <begin position="266"/>
        <end position="275"/>
    </location>
</feature>
<feature type="coiled-coil region" evidence="13">
    <location>
        <begin position="95"/>
        <end position="129"/>
    </location>
</feature>
<dbReference type="Proteomes" id="UP001152795">
    <property type="component" value="Unassembled WGS sequence"/>
</dbReference>
<dbReference type="PROSITE" id="PS00973">
    <property type="entry name" value="USP_2"/>
    <property type="match status" value="1"/>
</dbReference>
<dbReference type="GO" id="GO:0006897">
    <property type="term" value="P:endocytosis"/>
    <property type="evidence" value="ECO:0007669"/>
    <property type="project" value="UniProtKB-KW"/>
</dbReference>
<dbReference type="InterPro" id="IPR001607">
    <property type="entry name" value="Znf_UBP"/>
</dbReference>
<dbReference type="SUPFAM" id="SSF143791">
    <property type="entry name" value="DUSP-like"/>
    <property type="match status" value="1"/>
</dbReference>
<dbReference type="GO" id="GO:0008270">
    <property type="term" value="F:zinc ion binding"/>
    <property type="evidence" value="ECO:0007669"/>
    <property type="project" value="UniProtKB-KW"/>
</dbReference>
<keyword evidence="13" id="KW-0175">Coiled coil</keyword>
<evidence type="ECO:0000256" key="8">
    <source>
        <dbReference type="ARBA" id="ARBA00022737"/>
    </source>
</evidence>
<dbReference type="PROSITE" id="PS51283">
    <property type="entry name" value="DUSP"/>
    <property type="match status" value="1"/>
</dbReference>
<dbReference type="Pfam" id="PF00443">
    <property type="entry name" value="UCH"/>
    <property type="match status" value="1"/>
</dbReference>
<dbReference type="InterPro" id="IPR013083">
    <property type="entry name" value="Znf_RING/FYVE/PHD"/>
</dbReference>
<keyword evidence="5" id="KW-0963">Cytoplasm</keyword>